<evidence type="ECO:0000256" key="2">
    <source>
        <dbReference type="SAM" id="SignalP"/>
    </source>
</evidence>
<dbReference type="InterPro" id="IPR011641">
    <property type="entry name" value="Tyr-kin_ephrin_A/B_rcpt-like"/>
</dbReference>
<dbReference type="OrthoDB" id="439917at2759"/>
<dbReference type="OMA" id="WNINNGA"/>
<feature type="transmembrane region" description="Helical" evidence="1">
    <location>
        <begin position="1869"/>
        <end position="1890"/>
    </location>
</feature>
<reference evidence="4" key="1">
    <citation type="submission" date="2022-10" db="EMBL/GenBank/DDBJ databases">
        <title>Novel sulphate-reducing endosymbionts in the free-living metamonad Anaeramoeba.</title>
        <authorList>
            <person name="Jerlstrom-Hultqvist J."/>
            <person name="Cepicka I."/>
            <person name="Gallot-Lavallee L."/>
            <person name="Salas-Leiva D."/>
            <person name="Curtis B.A."/>
            <person name="Zahonova K."/>
            <person name="Pipaliya S."/>
            <person name="Dacks J."/>
            <person name="Roger A.J."/>
        </authorList>
    </citation>
    <scope>NUCLEOTIDE SEQUENCE</scope>
    <source>
        <strain evidence="4">BMAN</strain>
    </source>
</reference>
<dbReference type="SMART" id="SM01411">
    <property type="entry name" value="Ephrin_rec_like"/>
    <property type="match status" value="5"/>
</dbReference>
<dbReference type="PANTHER" id="PTHR11319">
    <property type="entry name" value="G PROTEIN-COUPLED RECEPTOR-RELATED"/>
    <property type="match status" value="1"/>
</dbReference>
<keyword evidence="1" id="KW-0812">Transmembrane</keyword>
<accession>A0A9Q0LJ86</accession>
<feature type="transmembrane region" description="Helical" evidence="1">
    <location>
        <begin position="1600"/>
        <end position="1617"/>
    </location>
</feature>
<organism evidence="4 5">
    <name type="scientific">Anaeramoeba ignava</name>
    <name type="common">Anaerobic marine amoeba</name>
    <dbReference type="NCBI Taxonomy" id="1746090"/>
    <lineage>
        <taxon>Eukaryota</taxon>
        <taxon>Metamonada</taxon>
        <taxon>Anaeramoebidae</taxon>
        <taxon>Anaeramoeba</taxon>
    </lineage>
</organism>
<comment type="caution">
    <text evidence="4">The sequence shown here is derived from an EMBL/GenBank/DDBJ whole genome shotgun (WGS) entry which is preliminary data.</text>
</comment>
<dbReference type="Gene3D" id="2.10.50.10">
    <property type="entry name" value="Tumor Necrosis Factor Receptor, subunit A, domain 2"/>
    <property type="match status" value="3"/>
</dbReference>
<evidence type="ECO:0000259" key="3">
    <source>
        <dbReference type="Pfam" id="PF07699"/>
    </source>
</evidence>
<evidence type="ECO:0000313" key="4">
    <source>
        <dbReference type="EMBL" id="KAJ5074406.1"/>
    </source>
</evidence>
<dbReference type="PANTHER" id="PTHR11319:SF35">
    <property type="entry name" value="OUTER MEMBRANE PROTEIN PMPC-RELATED"/>
    <property type="match status" value="1"/>
</dbReference>
<dbReference type="Proteomes" id="UP001149090">
    <property type="component" value="Unassembled WGS sequence"/>
</dbReference>
<dbReference type="SUPFAM" id="SSF57184">
    <property type="entry name" value="Growth factor receptor domain"/>
    <property type="match status" value="2"/>
</dbReference>
<keyword evidence="2" id="KW-0732">Signal</keyword>
<protein>
    <recommendedName>
        <fullName evidence="3">Tyrosine-protein kinase ephrin type A/B receptor-like domain-containing protein</fullName>
    </recommendedName>
</protein>
<proteinExistence type="predicted"/>
<dbReference type="CDD" id="cd00185">
    <property type="entry name" value="TNFRSF"/>
    <property type="match status" value="2"/>
</dbReference>
<dbReference type="Pfam" id="PF07699">
    <property type="entry name" value="Ephrin_rec_like"/>
    <property type="match status" value="2"/>
</dbReference>
<feature type="transmembrane region" description="Helical" evidence="1">
    <location>
        <begin position="1935"/>
        <end position="1957"/>
    </location>
</feature>
<gene>
    <name evidence="4" type="ORF">M0811_01036</name>
</gene>
<dbReference type="InterPro" id="IPR009030">
    <property type="entry name" value="Growth_fac_rcpt_cys_sf"/>
</dbReference>
<feature type="domain" description="Tyrosine-protein kinase ephrin type A/B receptor-like" evidence="3">
    <location>
        <begin position="1459"/>
        <end position="1500"/>
    </location>
</feature>
<feature type="signal peptide" evidence="2">
    <location>
        <begin position="1"/>
        <end position="23"/>
    </location>
</feature>
<feature type="chain" id="PRO_5040144527" description="Tyrosine-protein kinase ephrin type A/B receptor-like domain-containing protein" evidence="2">
    <location>
        <begin position="24"/>
        <end position="2106"/>
    </location>
</feature>
<evidence type="ECO:0000256" key="1">
    <source>
        <dbReference type="SAM" id="Phobius"/>
    </source>
</evidence>
<feature type="transmembrane region" description="Helical" evidence="1">
    <location>
        <begin position="1764"/>
        <end position="1783"/>
    </location>
</feature>
<keyword evidence="5" id="KW-1185">Reference proteome</keyword>
<feature type="transmembrane region" description="Helical" evidence="1">
    <location>
        <begin position="1822"/>
        <end position="1844"/>
    </location>
</feature>
<feature type="transmembrane region" description="Helical" evidence="1">
    <location>
        <begin position="1624"/>
        <end position="1644"/>
    </location>
</feature>
<evidence type="ECO:0000313" key="5">
    <source>
        <dbReference type="Proteomes" id="UP001149090"/>
    </source>
</evidence>
<keyword evidence="1" id="KW-0472">Membrane</keyword>
<name>A0A9Q0LJ86_ANAIG</name>
<keyword evidence="1" id="KW-1133">Transmembrane helix</keyword>
<sequence>MHFKIQFLVSFILLLLSIKISFCQVPNNLSSLIDNTLYVFTSDQRELSNFSFTGVLSNKSNITFQVTLGWNGYDDDTFMSIYGSLSIENSKDISFIGFTEKNIHFNFFGEITIDSSDNVTFFKGNFIDESSILVRNSQVNISTSNFFEPNGTNVITSFNSNFTLYDPGFANYYTLQLTSDNYNSFNTFFGLYINAVDIYCENVSLEFFCAAISQKIDLLNSNLSVLYGKDLDLSMNNSDAYFHSPTSIKTLFLTKSNLYMNQTTISDQVNFSGSGTLKVYSNMYILTSATAYIDPDITVEFYGIISMPSIPSSNLKGWIVIFGQLVPYNNLEIDRIIFSGSGSFQSPYYSLNVTDTLLFTGTDTETKTIAGNLIFSGNNITANNTIISVEKKLSLMENLMPLTSDLQSTTLIVSNGCLEIGYEVSIGRVEFYGTTILNGTSTLNVIDYLFFNSSGAKIIDSPLKALDVKNQQMLYPSTTSGNIDLRNTFEIGTHLPLVEFGNVNLSSSTSLLYFYRYSGTEQFSINSFIVNSNGTVSGNATIEISSFYILQANFTIEKISTIILNAVIYDQGNFFLKQDANLSIIGNVESDSFSMISGDGLLTNSSIRVIGDLIIESKLEFSNFTVDQQGRLYFANFEENQMKAVNLDISGLVYISNSTILDEFSGFECYSPQTEFPYPINIIDSVIQFGSGVSSSLRLFLQNSKIVSTDHIFHSINLSSTNYFENSNISLSGGKLDIENNEESKLILNSASLSMLSSSSFDFPPNSALIIQSPLNNGVLYAFCSILFPLNLLNEDSILKLMNISFEIDGSTFVNASQTIQLFDYSTLKIGSSDSFFKNLHVMNQSTVDVQNSVQIQKLNFENGSMICNSIIGSSLSSLIFGSNSGTVTINENQGETCTISTAGEVLIEGYVFVYNTTFEIDEGSSFVIEYGSSGKFESPNNDSIISNYGTFSVGDPTACSLQEKANKKPRENNLNLASLPINIEVYIENNKNGQLICYSPANFAQGITDNQGEISIFSDSIIEYLSSTNGSIFGLESRRKQLDIHNLAIFGVSKFSDLTINVSGNAYMSTSFFPINFYNITLSIEDLEMDAQSKLTLTNSTITLQNNFHFGDQIVIQKSADNDTSLFINNAQILIQSMNSVKFDLHFINNGNLFFDSSKSNLTQITDYGNLTIQNSTIFILNSSSFEKTTNLVLINNSQIEISSDNYLEFFGNASFVEKNTINGKMHVKDGSYVNLVLKSDNTSILSLSEEIQIEYKLWMELLRESNELPRYNGYMGLNLTQNQSLDLSELGSKDEQYISFTRKDQIVIAKVEGCPPGKYSSSFDSECNSCSKGTFNPYIGNYTCSECEKGTYANDTGQSECKQCPPGKYQLMKGQAECLPCDPGSYTSVNGSVHCLECKDGEFNTDYGSTSCSICPAGNYSKGGTECEPCEPGKYNAQNKASYCLFCPMGTATPNFGSLTCSSCKKNYYQDETGQKQCKQCPKNSQTDNTGSSNIYECFCSIGFFGKGGRSCAECPEGAICEDIGIEVPEAKYGYWHSADDPTTYFKCVPEQACPGGGVDSCNEELGYTGHVCADCIPGYYRFGSTCANCPNNAKNRLAIAIILVVILCLFLFIIAKKVKNYFASFSIMFSFFQIVAVISSLDLKWPSSVASTWRSLSIFNFNIDFLAIDCNFRFTFIQKWGFCMAFPFILISVLLLMYLLVFLHSKLIEKCGAGFLRKFPRFCSKPTKQTTNKFLFPFSWVKFKISQLFTHGYSKEQRKMLYNNLINSYTVILSFLYLFLSYKIMQIFACSKQSEGIYTLDADPSHLCYRSWWYSVLPWAIIFFILYVVGIPVVLFTVLILQSRKLEEKFFDLRFGLLCARYTRRWFFWEFFIMSRKLLLTIFQLFLSSDVIFPKRFLCSRSSCCAHLAKVILFSGMIFASKDLENSSSKSVLATFIIAIVWISFAVLIIMIIFEIRHRVRVKKGKDVDEIKQSLELWNGKGVLDFLASKPSFFVIFNWFIESSNHRNKLQREFFERMSNFYSDNQKKVHLNDSQFWDDFSQKWNNDFIPLFQSWFENISLAEKIQMSTIFGKIYSNVLLFKAPSRQMIEENENENENENEKK</sequence>
<feature type="transmembrane region" description="Helical" evidence="1">
    <location>
        <begin position="1687"/>
        <end position="1706"/>
    </location>
</feature>
<dbReference type="EMBL" id="JAPDFW010000070">
    <property type="protein sequence ID" value="KAJ5074406.1"/>
    <property type="molecule type" value="Genomic_DNA"/>
</dbReference>
<feature type="domain" description="Tyrosine-protein kinase ephrin type A/B receptor-like" evidence="3">
    <location>
        <begin position="1352"/>
        <end position="1395"/>
    </location>
</feature>